<keyword evidence="3" id="KW-1185">Reference proteome</keyword>
<feature type="compositionally biased region" description="Low complexity" evidence="1">
    <location>
        <begin position="93"/>
        <end position="109"/>
    </location>
</feature>
<sequence length="130" mass="14074">MPTRCGCWPTRARRSCPFRRLPTGRCRPPSTPSTLAAVTRNDTRPRWRPRRACAPTWPPFAAPAASCGPSVGASCTWAARSTPPSTAHAAGSPPRRAATAPTAHPTPAARRTRRPHRPPAWPAWCPSTRP</sequence>
<evidence type="ECO:0000256" key="1">
    <source>
        <dbReference type="SAM" id="MobiDB-lite"/>
    </source>
</evidence>
<reference evidence="2 3" key="1">
    <citation type="submission" date="2017-03" db="EMBL/GenBank/DDBJ databases">
        <title>WGS assembly of Porphyra umbilicalis.</title>
        <authorList>
            <person name="Brawley S.H."/>
            <person name="Blouin N.A."/>
            <person name="Ficko-Blean E."/>
            <person name="Wheeler G.L."/>
            <person name="Lohr M."/>
            <person name="Goodson H.V."/>
            <person name="Jenkins J.W."/>
            <person name="Blaby-Haas C.E."/>
            <person name="Helliwell K.E."/>
            <person name="Chan C."/>
            <person name="Marriage T."/>
            <person name="Bhattacharya D."/>
            <person name="Klein A.S."/>
            <person name="Badis Y."/>
            <person name="Brodie J."/>
            <person name="Cao Y."/>
            <person name="Collen J."/>
            <person name="Dittami S.M."/>
            <person name="Gachon C.M."/>
            <person name="Green B.R."/>
            <person name="Karpowicz S."/>
            <person name="Kim J.W."/>
            <person name="Kudahl U."/>
            <person name="Lin S."/>
            <person name="Michel G."/>
            <person name="Mittag M."/>
            <person name="Olson B.J."/>
            <person name="Pangilinan J."/>
            <person name="Peng Y."/>
            <person name="Qiu H."/>
            <person name="Shu S."/>
            <person name="Singer J.T."/>
            <person name="Smith A.G."/>
            <person name="Sprecher B.N."/>
            <person name="Wagner V."/>
            <person name="Wang W."/>
            <person name="Wang Z.-Y."/>
            <person name="Yan J."/>
            <person name="Yarish C."/>
            <person name="Zoeuner-Riek S."/>
            <person name="Zhuang Y."/>
            <person name="Zou Y."/>
            <person name="Lindquist E.A."/>
            <person name="Grimwood J."/>
            <person name="Barry K."/>
            <person name="Rokhsar D.S."/>
            <person name="Schmutz J."/>
            <person name="Stiller J.W."/>
            <person name="Grossman A.R."/>
            <person name="Prochnik S.E."/>
        </authorList>
    </citation>
    <scope>NUCLEOTIDE SEQUENCE [LARGE SCALE GENOMIC DNA]</scope>
    <source>
        <strain evidence="2">4086291</strain>
    </source>
</reference>
<dbReference type="AlphaFoldDB" id="A0A1X6PA13"/>
<name>A0A1X6PA13_PORUM</name>
<protein>
    <submittedName>
        <fullName evidence="2">Uncharacterized protein</fullName>
    </submittedName>
</protein>
<feature type="region of interest" description="Disordered" evidence="1">
    <location>
        <begin position="78"/>
        <end position="130"/>
    </location>
</feature>
<dbReference type="EMBL" id="KV918829">
    <property type="protein sequence ID" value="OSX77749.1"/>
    <property type="molecule type" value="Genomic_DNA"/>
</dbReference>
<accession>A0A1X6PA13</accession>
<dbReference type="Proteomes" id="UP000218209">
    <property type="component" value="Unassembled WGS sequence"/>
</dbReference>
<proteinExistence type="predicted"/>
<feature type="region of interest" description="Disordered" evidence="1">
    <location>
        <begin position="25"/>
        <end position="48"/>
    </location>
</feature>
<evidence type="ECO:0000313" key="3">
    <source>
        <dbReference type="Proteomes" id="UP000218209"/>
    </source>
</evidence>
<evidence type="ECO:0000313" key="2">
    <source>
        <dbReference type="EMBL" id="OSX77749.1"/>
    </source>
</evidence>
<organism evidence="2 3">
    <name type="scientific">Porphyra umbilicalis</name>
    <name type="common">Purple laver</name>
    <name type="synonym">Red alga</name>
    <dbReference type="NCBI Taxonomy" id="2786"/>
    <lineage>
        <taxon>Eukaryota</taxon>
        <taxon>Rhodophyta</taxon>
        <taxon>Bangiophyceae</taxon>
        <taxon>Bangiales</taxon>
        <taxon>Bangiaceae</taxon>
        <taxon>Porphyra</taxon>
    </lineage>
</organism>
<gene>
    <name evidence="2" type="ORF">BU14_0135s0023</name>
</gene>